<sequence length="47" mass="5480">MKNGPETETETECLCRFAAWFRCFHCLNGEYWSRGGQVHLSPSEFHS</sequence>
<dbReference type="Proteomes" id="UP000064967">
    <property type="component" value="Chromosome"/>
</dbReference>
<accession>A0A0K1PXL5</accession>
<dbReference type="EMBL" id="CP012333">
    <property type="protein sequence ID" value="AKU97884.1"/>
    <property type="molecule type" value="Genomic_DNA"/>
</dbReference>
<organism evidence="1 2">
    <name type="scientific">Labilithrix luteola</name>
    <dbReference type="NCBI Taxonomy" id="1391654"/>
    <lineage>
        <taxon>Bacteria</taxon>
        <taxon>Pseudomonadati</taxon>
        <taxon>Myxococcota</taxon>
        <taxon>Polyangia</taxon>
        <taxon>Polyangiales</taxon>
        <taxon>Labilitrichaceae</taxon>
        <taxon>Labilithrix</taxon>
    </lineage>
</organism>
<gene>
    <name evidence="1" type="ORF">AKJ09_04548</name>
</gene>
<evidence type="ECO:0000313" key="1">
    <source>
        <dbReference type="EMBL" id="AKU97884.1"/>
    </source>
</evidence>
<reference evidence="1 2" key="1">
    <citation type="submission" date="2015-08" db="EMBL/GenBank/DDBJ databases">
        <authorList>
            <person name="Babu N.S."/>
            <person name="Beckwith C.J."/>
            <person name="Beseler K.G."/>
            <person name="Brison A."/>
            <person name="Carone J.V."/>
            <person name="Caskin T.P."/>
            <person name="Diamond M."/>
            <person name="Durham M.E."/>
            <person name="Foxe J.M."/>
            <person name="Go M."/>
            <person name="Henderson B.A."/>
            <person name="Jones I.B."/>
            <person name="McGettigan J.A."/>
            <person name="Micheletti S.J."/>
            <person name="Nasrallah M.E."/>
            <person name="Ortiz D."/>
            <person name="Piller C.R."/>
            <person name="Privatt S.R."/>
            <person name="Schneider S.L."/>
            <person name="Sharp S."/>
            <person name="Smith T.C."/>
            <person name="Stanton J.D."/>
            <person name="Ullery H.E."/>
            <person name="Wilson R.J."/>
            <person name="Serrano M.G."/>
            <person name="Buck G."/>
            <person name="Lee V."/>
            <person name="Wang Y."/>
            <person name="Carvalho R."/>
            <person name="Voegtly L."/>
            <person name="Shi R."/>
            <person name="Duckworth R."/>
            <person name="Johnson A."/>
            <person name="Loviza R."/>
            <person name="Walstead R."/>
            <person name="Shah Z."/>
            <person name="Kiflezghi M."/>
            <person name="Wade K."/>
            <person name="Ball S.L."/>
            <person name="Bradley K.W."/>
            <person name="Asai D.J."/>
            <person name="Bowman C.A."/>
            <person name="Russell D.A."/>
            <person name="Pope W.H."/>
            <person name="Jacobs-Sera D."/>
            <person name="Hendrix R.W."/>
            <person name="Hatfull G.F."/>
        </authorList>
    </citation>
    <scope>NUCLEOTIDE SEQUENCE [LARGE SCALE GENOMIC DNA]</scope>
    <source>
        <strain evidence="1 2">DSM 27648</strain>
    </source>
</reference>
<keyword evidence="2" id="KW-1185">Reference proteome</keyword>
<protein>
    <submittedName>
        <fullName evidence="1">Uncharacterized protein</fullName>
    </submittedName>
</protein>
<proteinExistence type="predicted"/>
<evidence type="ECO:0000313" key="2">
    <source>
        <dbReference type="Proteomes" id="UP000064967"/>
    </source>
</evidence>
<name>A0A0K1PXL5_9BACT</name>
<dbReference type="KEGG" id="llu:AKJ09_04548"/>
<dbReference type="AlphaFoldDB" id="A0A0K1PXL5"/>